<dbReference type="PANTHER" id="PTHR12498">
    <property type="entry name" value="N-TERMINAL ASPARAGINE AMIDOHYDROLASE"/>
    <property type="match status" value="1"/>
</dbReference>
<dbReference type="AlphaFoldDB" id="A0A8C8YUW3"/>
<reference evidence="1" key="2">
    <citation type="submission" date="2025-09" db="UniProtKB">
        <authorList>
            <consortium name="Ensembl"/>
        </authorList>
    </citation>
    <scope>IDENTIFICATION</scope>
</reference>
<dbReference type="PANTHER" id="PTHR12498:SF0">
    <property type="entry name" value="PROTEIN N-TERMINAL ASPARAGINE AMIDOHYDROLASE"/>
    <property type="match status" value="1"/>
</dbReference>
<gene>
    <name evidence="1" type="primary">NTAN1</name>
</gene>
<organism evidence="1 2">
    <name type="scientific">Prolemur simus</name>
    <name type="common">Greater bamboo lemur</name>
    <name type="synonym">Hapalemur simus</name>
    <dbReference type="NCBI Taxonomy" id="1328070"/>
    <lineage>
        <taxon>Eukaryota</taxon>
        <taxon>Metazoa</taxon>
        <taxon>Chordata</taxon>
        <taxon>Craniata</taxon>
        <taxon>Vertebrata</taxon>
        <taxon>Euteleostomi</taxon>
        <taxon>Mammalia</taxon>
        <taxon>Eutheria</taxon>
        <taxon>Euarchontoglires</taxon>
        <taxon>Primates</taxon>
        <taxon>Strepsirrhini</taxon>
        <taxon>Lemuriformes</taxon>
        <taxon>Lemuridae</taxon>
        <taxon>Prolemur</taxon>
    </lineage>
</organism>
<evidence type="ECO:0000313" key="2">
    <source>
        <dbReference type="Proteomes" id="UP000694414"/>
    </source>
</evidence>
<name>A0A8C8YUW3_PROSS</name>
<dbReference type="GO" id="GO:0005634">
    <property type="term" value="C:nucleus"/>
    <property type="evidence" value="ECO:0007669"/>
    <property type="project" value="TreeGrafter"/>
</dbReference>
<dbReference type="Proteomes" id="UP000694414">
    <property type="component" value="Unplaced"/>
</dbReference>
<dbReference type="Ensembl" id="ENSPSMT00000008377.1">
    <property type="protein sequence ID" value="ENSPSMP00000007114.1"/>
    <property type="gene ID" value="ENSPSMG00000005300.1"/>
</dbReference>
<sequence>MPLLVEGRRVRLPQSAGDLVRAHPPLEERARLLRGQSVQQVGPQGLLYVQQRELAVTSPKDGSISILGSDDATTCHIVVLRHTGNGATCLTHCDGSDTKAEVPLIVNSVKSFSDHAQCGRLELHLVGGFSDDRQLSQKLTHQLLSNISLKPYLKKFFYLVELNDREENENHFPVIYGIAVNIKTAEIYRAAFQDRGPEEELRAARALTGGPMISIYDAKTEQLRIGPFSWEPFPHVDFWLQQDDKQILENFSTSPLAEPPHFVEHIRSTLMFLKKYPSPTNTLFPGNKALLYKKNEDGGLWEKISSPGS</sequence>
<reference evidence="1" key="1">
    <citation type="submission" date="2025-08" db="UniProtKB">
        <authorList>
            <consortium name="Ensembl"/>
        </authorList>
    </citation>
    <scope>IDENTIFICATION</scope>
</reference>
<proteinExistence type="predicted"/>
<evidence type="ECO:0000313" key="1">
    <source>
        <dbReference type="Ensembl" id="ENSPSMP00000007114.1"/>
    </source>
</evidence>
<dbReference type="InterPro" id="IPR026750">
    <property type="entry name" value="NTAN1"/>
</dbReference>
<dbReference type="GO" id="GO:0008418">
    <property type="term" value="F:protein-N-terminal asparagine amidohydrolase activity"/>
    <property type="evidence" value="ECO:0007669"/>
    <property type="project" value="InterPro"/>
</dbReference>
<protein>
    <submittedName>
        <fullName evidence="1">N-terminal asparagine amidase</fullName>
    </submittedName>
</protein>
<dbReference type="GeneTree" id="ENSGT00390000016730"/>
<dbReference type="GO" id="GO:0006511">
    <property type="term" value="P:ubiquitin-dependent protein catabolic process"/>
    <property type="evidence" value="ECO:0007669"/>
    <property type="project" value="TreeGrafter"/>
</dbReference>
<dbReference type="Pfam" id="PF14736">
    <property type="entry name" value="N_Asn_amidohyd"/>
    <property type="match status" value="1"/>
</dbReference>
<keyword evidence="2" id="KW-1185">Reference proteome</keyword>
<accession>A0A8C8YUW3</accession>